<evidence type="ECO:0000256" key="3">
    <source>
        <dbReference type="ARBA" id="ARBA00022475"/>
    </source>
</evidence>
<evidence type="ECO:0000256" key="6">
    <source>
        <dbReference type="ARBA" id="ARBA00023053"/>
    </source>
</evidence>
<dbReference type="PROSITE" id="PS50042">
    <property type="entry name" value="CNMP_BINDING_3"/>
    <property type="match status" value="1"/>
</dbReference>
<dbReference type="EMBL" id="BRXW01000049">
    <property type="protein sequence ID" value="GMI02827.1"/>
    <property type="molecule type" value="Genomic_DNA"/>
</dbReference>
<dbReference type="CDD" id="cd00038">
    <property type="entry name" value="CAP_ED"/>
    <property type="match status" value="1"/>
</dbReference>
<gene>
    <name evidence="13" type="ORF">TrLO_g14430</name>
</gene>
<dbReference type="SUPFAM" id="SSF51206">
    <property type="entry name" value="cAMP-binding domain-like"/>
    <property type="match status" value="1"/>
</dbReference>
<feature type="compositionally biased region" description="Basic and acidic residues" evidence="10">
    <location>
        <begin position="1237"/>
        <end position="1256"/>
    </location>
</feature>
<protein>
    <recommendedName>
        <fullName evidence="12">Cyclic nucleotide-binding domain-containing protein</fullName>
    </recommendedName>
</protein>
<feature type="region of interest" description="Disordered" evidence="10">
    <location>
        <begin position="1123"/>
        <end position="1293"/>
    </location>
</feature>
<evidence type="ECO:0000256" key="7">
    <source>
        <dbReference type="ARBA" id="ARBA00023065"/>
    </source>
</evidence>
<accession>A0A9W7CA76</accession>
<keyword evidence="9" id="KW-0739">Sodium transport</keyword>
<dbReference type="OrthoDB" id="441412at2759"/>
<feature type="transmembrane region" description="Helical" evidence="11">
    <location>
        <begin position="149"/>
        <end position="172"/>
    </location>
</feature>
<feature type="transmembrane region" description="Helical" evidence="11">
    <location>
        <begin position="338"/>
        <end position="357"/>
    </location>
</feature>
<feature type="transmembrane region" description="Helical" evidence="11">
    <location>
        <begin position="448"/>
        <end position="474"/>
    </location>
</feature>
<feature type="transmembrane region" description="Helical" evidence="11">
    <location>
        <begin position="289"/>
        <end position="317"/>
    </location>
</feature>
<evidence type="ECO:0000313" key="13">
    <source>
        <dbReference type="EMBL" id="GMI02827.1"/>
    </source>
</evidence>
<feature type="region of interest" description="Disordered" evidence="10">
    <location>
        <begin position="532"/>
        <end position="559"/>
    </location>
</feature>
<feature type="compositionally biased region" description="Basic and acidic residues" evidence="10">
    <location>
        <begin position="1144"/>
        <end position="1179"/>
    </location>
</feature>
<evidence type="ECO:0000256" key="10">
    <source>
        <dbReference type="SAM" id="MobiDB-lite"/>
    </source>
</evidence>
<keyword evidence="14" id="KW-1185">Reference proteome</keyword>
<feature type="compositionally biased region" description="Gly residues" evidence="10">
    <location>
        <begin position="1282"/>
        <end position="1291"/>
    </location>
</feature>
<dbReference type="GO" id="GO:0051453">
    <property type="term" value="P:regulation of intracellular pH"/>
    <property type="evidence" value="ECO:0007669"/>
    <property type="project" value="TreeGrafter"/>
</dbReference>
<evidence type="ECO:0000256" key="1">
    <source>
        <dbReference type="ARBA" id="ARBA00004651"/>
    </source>
</evidence>
<feature type="transmembrane region" description="Helical" evidence="11">
    <location>
        <begin position="81"/>
        <end position="98"/>
    </location>
</feature>
<comment type="caution">
    <text evidence="13">The sequence shown here is derived from an EMBL/GenBank/DDBJ whole genome shotgun (WGS) entry which is preliminary data.</text>
</comment>
<keyword evidence="7" id="KW-0406">Ion transport</keyword>
<dbReference type="InterPro" id="IPR018490">
    <property type="entry name" value="cNMP-bd_dom_sf"/>
</dbReference>
<evidence type="ECO:0000259" key="12">
    <source>
        <dbReference type="PROSITE" id="PS50042"/>
    </source>
</evidence>
<dbReference type="InterPro" id="IPR014710">
    <property type="entry name" value="RmlC-like_jellyroll"/>
</dbReference>
<dbReference type="InterPro" id="IPR018488">
    <property type="entry name" value="cNMP-bd_CS"/>
</dbReference>
<feature type="transmembrane region" description="Helical" evidence="11">
    <location>
        <begin position="369"/>
        <end position="394"/>
    </location>
</feature>
<evidence type="ECO:0000256" key="5">
    <source>
        <dbReference type="ARBA" id="ARBA00022989"/>
    </source>
</evidence>
<keyword evidence="5 11" id="KW-1133">Transmembrane helix</keyword>
<feature type="compositionally biased region" description="Basic and acidic residues" evidence="10">
    <location>
        <begin position="1123"/>
        <end position="1136"/>
    </location>
</feature>
<dbReference type="PROSITE" id="PS00888">
    <property type="entry name" value="CNMP_BINDING_1"/>
    <property type="match status" value="1"/>
</dbReference>
<dbReference type="Gene3D" id="6.10.140.1330">
    <property type="match status" value="1"/>
</dbReference>
<keyword evidence="6" id="KW-0915">Sodium</keyword>
<evidence type="ECO:0000313" key="14">
    <source>
        <dbReference type="Proteomes" id="UP001165122"/>
    </source>
</evidence>
<keyword evidence="8 11" id="KW-0472">Membrane</keyword>
<dbReference type="SMART" id="SM00100">
    <property type="entry name" value="cNMP"/>
    <property type="match status" value="1"/>
</dbReference>
<reference evidence="14" key="1">
    <citation type="journal article" date="2023" name="Commun. Biol.">
        <title>Genome analysis of Parmales, the sister group of diatoms, reveals the evolutionary specialization of diatoms from phago-mixotrophs to photoautotrophs.</title>
        <authorList>
            <person name="Ban H."/>
            <person name="Sato S."/>
            <person name="Yoshikawa S."/>
            <person name="Yamada K."/>
            <person name="Nakamura Y."/>
            <person name="Ichinomiya M."/>
            <person name="Sato N."/>
            <person name="Blanc-Mathieu R."/>
            <person name="Endo H."/>
            <person name="Kuwata A."/>
            <person name="Ogata H."/>
        </authorList>
    </citation>
    <scope>NUCLEOTIDE SEQUENCE [LARGE SCALE GENOMIC DNA]</scope>
    <source>
        <strain evidence="14">NIES 3700</strain>
    </source>
</reference>
<dbReference type="Pfam" id="PF00999">
    <property type="entry name" value="Na_H_Exchanger"/>
    <property type="match status" value="1"/>
</dbReference>
<evidence type="ECO:0000256" key="2">
    <source>
        <dbReference type="ARBA" id="ARBA00022448"/>
    </source>
</evidence>
<feature type="domain" description="Cyclic nucleotide-binding" evidence="12">
    <location>
        <begin position="784"/>
        <end position="888"/>
    </location>
</feature>
<evidence type="ECO:0000256" key="11">
    <source>
        <dbReference type="SAM" id="Phobius"/>
    </source>
</evidence>
<dbReference type="Gene3D" id="2.60.120.10">
    <property type="entry name" value="Jelly Rolls"/>
    <property type="match status" value="1"/>
</dbReference>
<comment type="subcellular location">
    <subcellularLocation>
        <location evidence="1">Cell membrane</location>
        <topology evidence="1">Multi-pass membrane protein</topology>
    </subcellularLocation>
</comment>
<keyword evidence="3" id="KW-1003">Cell membrane</keyword>
<keyword evidence="4 11" id="KW-0812">Transmembrane</keyword>
<dbReference type="GO" id="GO:0005886">
    <property type="term" value="C:plasma membrane"/>
    <property type="evidence" value="ECO:0007669"/>
    <property type="project" value="UniProtKB-SubCell"/>
</dbReference>
<dbReference type="GO" id="GO:0015386">
    <property type="term" value="F:potassium:proton antiporter activity"/>
    <property type="evidence" value="ECO:0007669"/>
    <property type="project" value="TreeGrafter"/>
</dbReference>
<evidence type="ECO:0000256" key="8">
    <source>
        <dbReference type="ARBA" id="ARBA00023136"/>
    </source>
</evidence>
<dbReference type="PANTHER" id="PTHR10110">
    <property type="entry name" value="SODIUM/HYDROGEN EXCHANGER"/>
    <property type="match status" value="1"/>
</dbReference>
<feature type="transmembrane region" description="Helical" evidence="11">
    <location>
        <begin position="246"/>
        <end position="269"/>
    </location>
</feature>
<dbReference type="Proteomes" id="UP001165122">
    <property type="component" value="Unassembled WGS sequence"/>
</dbReference>
<dbReference type="GO" id="GO:0015385">
    <property type="term" value="F:sodium:proton antiporter activity"/>
    <property type="evidence" value="ECO:0007669"/>
    <property type="project" value="InterPro"/>
</dbReference>
<proteinExistence type="predicted"/>
<dbReference type="GO" id="GO:0098719">
    <property type="term" value="P:sodium ion import across plasma membrane"/>
    <property type="evidence" value="ECO:0007669"/>
    <property type="project" value="TreeGrafter"/>
</dbReference>
<feature type="transmembrane region" description="Helical" evidence="11">
    <location>
        <begin position="118"/>
        <end position="137"/>
    </location>
</feature>
<dbReference type="Pfam" id="PF00027">
    <property type="entry name" value="cNMP_binding"/>
    <property type="match status" value="1"/>
</dbReference>
<dbReference type="PANTHER" id="PTHR10110:SF86">
    <property type="entry name" value="SODIUM_HYDROGEN EXCHANGER 7"/>
    <property type="match status" value="1"/>
</dbReference>
<dbReference type="InterPro" id="IPR018422">
    <property type="entry name" value="Cation/H_exchanger_CPA1"/>
</dbReference>
<name>A0A9W7CA76_9STRA</name>
<organism evidence="13 14">
    <name type="scientific">Triparma laevis f. longispina</name>
    <dbReference type="NCBI Taxonomy" id="1714387"/>
    <lineage>
        <taxon>Eukaryota</taxon>
        <taxon>Sar</taxon>
        <taxon>Stramenopiles</taxon>
        <taxon>Ochrophyta</taxon>
        <taxon>Bolidophyceae</taxon>
        <taxon>Parmales</taxon>
        <taxon>Triparmaceae</taxon>
        <taxon>Triparma</taxon>
    </lineage>
</organism>
<dbReference type="InterPro" id="IPR000595">
    <property type="entry name" value="cNMP-bd_dom"/>
</dbReference>
<feature type="transmembrane region" description="Helical" evidence="11">
    <location>
        <begin position="57"/>
        <end position="76"/>
    </location>
</feature>
<keyword evidence="2" id="KW-0813">Transport</keyword>
<evidence type="ECO:0000256" key="4">
    <source>
        <dbReference type="ARBA" id="ARBA00022692"/>
    </source>
</evidence>
<sequence length="1317" mass="146127">MADFVNDVLRNLGSSSPETSSSSSSLLSTCNTTLHNCTCSYDDEAHDLHGEHGHAEIVILFPFLVLAVGAASEALVHHTPFPYTTFLLMIGAIVGWLMKADMLGTLGESGKNMADMDAHLLLYTFLPPLIFESAYNVDETHFTKVASAAITYAIPGLLVSTCVIGGVISVLYPEWEWFECGLLGALLSATDPVAVVALLKQVGTGSLLDTLIEAESLLNDGSAMVVFTVLFEAVKVGHMTMTVPEILLKFAQMAIGGPIFGVLMGYIFSTWIGTIFNSSDVEVTLTLCAAYLTFFIGEFFLGLSGVLAVVACGIYMGNRGDTQVSPEVEHFLHEFWELLGYIANTCIFTLTGVIITYNDMWDNIDMKDFVFAIAIYATAMGGRFTIFTCINWCFTKLGMYVPTKSETIICCWGALRGAVGLALGLVVWDNKEANGGLINDVYADKVLFHAAMIVIATLMGNATTVANVLVFLGLDKVDELKDKLFRVSMDEISTTGTREIESLKLDELISCASWPDVRKLGQLVHKAKRVDKDAPEHGVKLHKKKRGTKNGRLDNDNDDERSYRKHLTEIRELRESRRRCLAAVKASYRNQFRHGLLSRKALHFLESLTEKMIDTDCDLEEWSEIAEHHLFSRVKRHGNSLLRRFLHAWDFQQLQFGYDVVCGFYCARQDALHNMEIILGTESAAYEHIKKLVEQDCFIAKKTIHDVQRYLPEIAANIATLRATRSMLNAQRGAAAQLFEEGFLDKLEHGRVRDLIEHKMMKLQSNPPVIDLPSKLELIKEITWLGNASQEIVQEMSRIAQDVVVDKGDVIIKQGEHGENLFLIARGTATVSIHKEGETEEEVVSEIGVGQLIGELSWLTHKPRAATVKAASKGLVYAFNGAKMMSIMDREGTFDMETKRQKSLRIIKEAKDEDADVHSPEAVETRVVSPTLNDGGNSPKVAPRTAPLVRESVMSPKKARKGETVRRRLWANAGSRMGENLLRYKEPYMTWDRAEVRRWLLQWVLYIPGENIKELVIIRPCILLDGEAAQPWQETTGEYYEAPYYLKPQDGQPMKLNLHADVKIFCPPGAIRDTKHDTDNKDGVDQSAFAAGGWSLIKQKMVTDKKGGWGKLAIDLKGAVQKEREVKKAQVKERRQSTSFISDNIHDALLETKKEGESNDNSPHMERKSFTSHKEEGRSSFRGSQRGSKIQPVVGGGGSPKSPPEELNKRLSSGLTKAGAVEKQTKVLTRAGTNRRVMKELSFREKKDDKEGKEGPSLDALVTKDAGGSASSPRVERRQSGRQGGDSGGASGLSIPFMLKARAKLKQVAMSTRKFNK</sequence>
<dbReference type="InterPro" id="IPR006153">
    <property type="entry name" value="Cation/H_exchanger_TM"/>
</dbReference>
<feature type="compositionally biased region" description="Basic residues" evidence="10">
    <location>
        <begin position="540"/>
        <end position="549"/>
    </location>
</feature>
<evidence type="ECO:0000256" key="9">
    <source>
        <dbReference type="ARBA" id="ARBA00023201"/>
    </source>
</evidence>